<dbReference type="InParanoid" id="A0A0C3P7G4"/>
<dbReference type="OrthoDB" id="3048541at2759"/>
<sequence length="230" mass="25393">DKMSFIKVMPTVGHISKDSIKANISNSILQLHSHVSTDHPLCGVSFVIEKTALKETAVYMPTSNSVGGLCWTHSHQVDLMLNTYKSTLLANVLKEGTVHLGKEVTVAGVHLFSEDGLYPLLTAPTCKTEESADMEFIFNIVMASWQESGVVENVGPIWSFTTDGNTTCHKTGHKTFLKTQLLEFSPLYGALVNLPGLNLMTNNDEVTLKFDYKHTFKCQTCCICSCSLYH</sequence>
<organism evidence="1 2">
    <name type="scientific">Pisolithus tinctorius Marx 270</name>
    <dbReference type="NCBI Taxonomy" id="870435"/>
    <lineage>
        <taxon>Eukaryota</taxon>
        <taxon>Fungi</taxon>
        <taxon>Dikarya</taxon>
        <taxon>Basidiomycota</taxon>
        <taxon>Agaricomycotina</taxon>
        <taxon>Agaricomycetes</taxon>
        <taxon>Agaricomycetidae</taxon>
        <taxon>Boletales</taxon>
        <taxon>Sclerodermatineae</taxon>
        <taxon>Pisolithaceae</taxon>
        <taxon>Pisolithus</taxon>
    </lineage>
</organism>
<protein>
    <submittedName>
        <fullName evidence="1">Uncharacterized protein</fullName>
    </submittedName>
</protein>
<accession>A0A0C3P7G4</accession>
<dbReference type="HOGENOM" id="CLU_051549_1_0_1"/>
<dbReference type="Proteomes" id="UP000054217">
    <property type="component" value="Unassembled WGS sequence"/>
</dbReference>
<name>A0A0C3P7G4_PISTI</name>
<proteinExistence type="predicted"/>
<gene>
    <name evidence="1" type="ORF">M404DRAFT_145081</name>
</gene>
<reference evidence="2" key="2">
    <citation type="submission" date="2015-01" db="EMBL/GenBank/DDBJ databases">
        <title>Evolutionary Origins and Diversification of the Mycorrhizal Mutualists.</title>
        <authorList>
            <consortium name="DOE Joint Genome Institute"/>
            <consortium name="Mycorrhizal Genomics Consortium"/>
            <person name="Kohler A."/>
            <person name="Kuo A."/>
            <person name="Nagy L.G."/>
            <person name="Floudas D."/>
            <person name="Copeland A."/>
            <person name="Barry K.W."/>
            <person name="Cichocki N."/>
            <person name="Veneault-Fourrey C."/>
            <person name="LaButti K."/>
            <person name="Lindquist E.A."/>
            <person name="Lipzen A."/>
            <person name="Lundell T."/>
            <person name="Morin E."/>
            <person name="Murat C."/>
            <person name="Riley R."/>
            <person name="Ohm R."/>
            <person name="Sun H."/>
            <person name="Tunlid A."/>
            <person name="Henrissat B."/>
            <person name="Grigoriev I.V."/>
            <person name="Hibbett D.S."/>
            <person name="Martin F."/>
        </authorList>
    </citation>
    <scope>NUCLEOTIDE SEQUENCE [LARGE SCALE GENOMIC DNA]</scope>
    <source>
        <strain evidence="2">Marx 270</strain>
    </source>
</reference>
<dbReference type="EMBL" id="KN831975">
    <property type="protein sequence ID" value="KIO03596.1"/>
    <property type="molecule type" value="Genomic_DNA"/>
</dbReference>
<keyword evidence="2" id="KW-1185">Reference proteome</keyword>
<evidence type="ECO:0000313" key="2">
    <source>
        <dbReference type="Proteomes" id="UP000054217"/>
    </source>
</evidence>
<feature type="non-terminal residue" evidence="1">
    <location>
        <position position="1"/>
    </location>
</feature>
<evidence type="ECO:0000313" key="1">
    <source>
        <dbReference type="EMBL" id="KIO03596.1"/>
    </source>
</evidence>
<reference evidence="1 2" key="1">
    <citation type="submission" date="2014-04" db="EMBL/GenBank/DDBJ databases">
        <authorList>
            <consortium name="DOE Joint Genome Institute"/>
            <person name="Kuo A."/>
            <person name="Kohler A."/>
            <person name="Costa M.D."/>
            <person name="Nagy L.G."/>
            <person name="Floudas D."/>
            <person name="Copeland A."/>
            <person name="Barry K.W."/>
            <person name="Cichocki N."/>
            <person name="Veneault-Fourrey C."/>
            <person name="LaButti K."/>
            <person name="Lindquist E.A."/>
            <person name="Lipzen A."/>
            <person name="Lundell T."/>
            <person name="Morin E."/>
            <person name="Murat C."/>
            <person name="Sun H."/>
            <person name="Tunlid A."/>
            <person name="Henrissat B."/>
            <person name="Grigoriev I.V."/>
            <person name="Hibbett D.S."/>
            <person name="Martin F."/>
            <person name="Nordberg H.P."/>
            <person name="Cantor M.N."/>
            <person name="Hua S.X."/>
        </authorList>
    </citation>
    <scope>NUCLEOTIDE SEQUENCE [LARGE SCALE GENOMIC DNA]</scope>
    <source>
        <strain evidence="1 2">Marx 270</strain>
    </source>
</reference>
<dbReference type="AlphaFoldDB" id="A0A0C3P7G4"/>